<accession>F0SVY5</accession>
<dbReference type="OrthoDB" id="1795642at2"/>
<dbReference type="HOGENOM" id="CLU_1795520_0_0_9"/>
<reference evidence="3" key="2">
    <citation type="submission" date="2011-02" db="EMBL/GenBank/DDBJ databases">
        <title>The complete genome of Syntrophobotulus glycolicus DSM 8271.</title>
        <authorList>
            <person name="Lucas S."/>
            <person name="Copeland A."/>
            <person name="Lapidus A."/>
            <person name="Bruce D."/>
            <person name="Goodwin L."/>
            <person name="Pitluck S."/>
            <person name="Kyrpides N."/>
            <person name="Mavromatis K."/>
            <person name="Pagani I."/>
            <person name="Ivanova N."/>
            <person name="Mikhailova N."/>
            <person name="Chertkov O."/>
            <person name="Held B."/>
            <person name="Detter J.C."/>
            <person name="Tapia R."/>
            <person name="Han C."/>
            <person name="Land M."/>
            <person name="Hauser L."/>
            <person name="Markowitz V."/>
            <person name="Cheng J.-F."/>
            <person name="Hugenholtz P."/>
            <person name="Woyke T."/>
            <person name="Wu D."/>
            <person name="Spring S."/>
            <person name="Schroeder M."/>
            <person name="Brambilla E."/>
            <person name="Klenk H.-P."/>
            <person name="Eisen J.A."/>
        </authorList>
    </citation>
    <scope>NUCLEOTIDE SEQUENCE [LARGE SCALE GENOMIC DNA]</scope>
    <source>
        <strain evidence="3">DSM 8271 / FlGlyR</strain>
    </source>
</reference>
<protein>
    <recommendedName>
        <fullName evidence="4">TIGR04086 family membrane protein</fullName>
    </recommendedName>
</protein>
<gene>
    <name evidence="2" type="ordered locus">Sgly_2484</name>
</gene>
<feature type="transmembrane region" description="Helical" evidence="1">
    <location>
        <begin position="65"/>
        <end position="84"/>
    </location>
</feature>
<dbReference type="RefSeq" id="WP_013625634.1">
    <property type="nucleotide sequence ID" value="NC_015172.1"/>
</dbReference>
<keyword evidence="1" id="KW-1133">Transmembrane helix</keyword>
<dbReference type="AlphaFoldDB" id="F0SVY5"/>
<keyword evidence="1" id="KW-0472">Membrane</keyword>
<evidence type="ECO:0000313" key="2">
    <source>
        <dbReference type="EMBL" id="ADY56769.1"/>
    </source>
</evidence>
<proteinExistence type="predicted"/>
<keyword evidence="3" id="KW-1185">Reference proteome</keyword>
<dbReference type="KEGG" id="sgy:Sgly_2484"/>
<dbReference type="Proteomes" id="UP000007488">
    <property type="component" value="Chromosome"/>
</dbReference>
<dbReference type="EMBL" id="CP002547">
    <property type="protein sequence ID" value="ADY56769.1"/>
    <property type="molecule type" value="Genomic_DNA"/>
</dbReference>
<dbReference type="eggNOG" id="ENOG50332CE">
    <property type="taxonomic scope" value="Bacteria"/>
</dbReference>
<sequence>MSKSILKGITTGLLVTVLTLLAVFSSAVLGFDQDTITYVIDFGLMLSCLSAGYKAARDSGMLIPAALAAASYALIGILLLALFFPINPSGAISVIGECLILGLLSGILGTGIMKKGRLESGRTYHFLNEDKEEEEETNFFKKIS</sequence>
<keyword evidence="1" id="KW-0812">Transmembrane</keyword>
<evidence type="ECO:0008006" key="4">
    <source>
        <dbReference type="Google" id="ProtNLM"/>
    </source>
</evidence>
<organism evidence="2 3">
    <name type="scientific">Syntrophobotulus glycolicus (strain DSM 8271 / FlGlyR)</name>
    <dbReference type="NCBI Taxonomy" id="645991"/>
    <lineage>
        <taxon>Bacteria</taxon>
        <taxon>Bacillati</taxon>
        <taxon>Bacillota</taxon>
        <taxon>Clostridia</taxon>
        <taxon>Eubacteriales</taxon>
        <taxon>Desulfitobacteriaceae</taxon>
        <taxon>Syntrophobotulus</taxon>
    </lineage>
</organism>
<feature type="transmembrane region" description="Helical" evidence="1">
    <location>
        <begin position="90"/>
        <end position="112"/>
    </location>
</feature>
<name>F0SVY5_SYNGF</name>
<dbReference type="STRING" id="645991.Sgly_2484"/>
<evidence type="ECO:0000313" key="3">
    <source>
        <dbReference type="Proteomes" id="UP000007488"/>
    </source>
</evidence>
<evidence type="ECO:0000256" key="1">
    <source>
        <dbReference type="SAM" id="Phobius"/>
    </source>
</evidence>
<reference evidence="2 3" key="1">
    <citation type="journal article" date="2011" name="Stand. Genomic Sci.">
        <title>Complete genome sequence of Syntrophobotulus glycolicus type strain (FlGlyR).</title>
        <authorList>
            <person name="Han C."/>
            <person name="Mwirichia R."/>
            <person name="Chertkov O."/>
            <person name="Held B."/>
            <person name="Lapidus A."/>
            <person name="Nolan M."/>
            <person name="Lucas S."/>
            <person name="Hammon N."/>
            <person name="Deshpande S."/>
            <person name="Cheng J.F."/>
            <person name="Tapia R."/>
            <person name="Goodwin L."/>
            <person name="Pitluck S."/>
            <person name="Huntemann M."/>
            <person name="Liolios K."/>
            <person name="Ivanova N."/>
            <person name="Pagani I."/>
            <person name="Mavromatis K."/>
            <person name="Ovchinikova G."/>
            <person name="Pati A."/>
            <person name="Chen A."/>
            <person name="Palaniappan K."/>
            <person name="Land M."/>
            <person name="Hauser L."/>
            <person name="Brambilla E.M."/>
            <person name="Rohde M."/>
            <person name="Spring S."/>
            <person name="Sikorski J."/>
            <person name="Goker M."/>
            <person name="Woyke T."/>
            <person name="Bristow J."/>
            <person name="Eisen J.A."/>
            <person name="Markowitz V."/>
            <person name="Hugenholtz P."/>
            <person name="Kyrpides N.C."/>
            <person name="Klenk H.P."/>
            <person name="Detter J.C."/>
        </authorList>
    </citation>
    <scope>NUCLEOTIDE SEQUENCE [LARGE SCALE GENOMIC DNA]</scope>
    <source>
        <strain evidence="3">DSM 8271 / FlGlyR</strain>
    </source>
</reference>